<sequence>MAENTSTRCLLLLVLVSAAAGVASGIADGPLPNGIFEQGPDASQLNGTRVTRQDAIPCWEISGFVEYIQSGQNQQDGMVLAVPEGAHAVRLGNGASIRQQLTNLARRSYYSITFSAARTCAQAEQLNVSVAPESGVLPIQTVYTSSGWDSYSYAFKARHTTAWLTIQNPGVEEDAACGPLVDAFAIKTIGPPHHEKGNMLKNGDFEDGPYIGPDNPWGLLVPPMDEDDVSPLPGWMIMSDTKSVKYVDAAHHKVPHGSYAVELVAGSECALLQEARTVAGRSYRLSFSVGDAGNGCAQPLAVKASAAYSSQVVTYESQGTGGSKRAELEFAAIADATRVVFQSMNHYMKPDGTLCGPVVDDVSLVSVHKHAARRLFM</sequence>
<evidence type="ECO:0000256" key="1">
    <source>
        <dbReference type="ARBA" id="ARBA00004196"/>
    </source>
</evidence>
<dbReference type="InterPro" id="IPR052437">
    <property type="entry name" value="Pectin_Meth_Modulator"/>
</dbReference>
<keyword evidence="5" id="KW-0325">Glycoprotein</keyword>
<accession>A0A4U6TUG8</accession>
<dbReference type="AlphaFoldDB" id="A0A4U6TUG8"/>
<dbReference type="OMA" id="PPHHEKG"/>
<evidence type="ECO:0000256" key="6">
    <source>
        <dbReference type="SAM" id="SignalP"/>
    </source>
</evidence>
<dbReference type="InterPro" id="IPR006946">
    <property type="entry name" value="DGR2-like_dom"/>
</dbReference>
<reference evidence="8" key="1">
    <citation type="submission" date="2019-03" db="EMBL/GenBank/DDBJ databases">
        <title>WGS assembly of Setaria viridis.</title>
        <authorList>
            <person name="Huang P."/>
            <person name="Jenkins J."/>
            <person name="Grimwood J."/>
            <person name="Barry K."/>
            <person name="Healey A."/>
            <person name="Mamidi S."/>
            <person name="Sreedasyam A."/>
            <person name="Shu S."/>
            <person name="Feldman M."/>
            <person name="Wu J."/>
            <person name="Yu Y."/>
            <person name="Chen C."/>
            <person name="Johnson J."/>
            <person name="Rokhsar D."/>
            <person name="Baxter I."/>
            <person name="Schmutz J."/>
            <person name="Brutnell T."/>
            <person name="Kellogg E."/>
        </authorList>
    </citation>
    <scope>NUCLEOTIDE SEQUENCE [LARGE SCALE GENOMIC DNA]</scope>
</reference>
<name>A0A4U6TUG8_SETVI</name>
<dbReference type="PANTHER" id="PTHR31265:SF8">
    <property type="entry name" value="OS04G0494950 PROTEIN"/>
    <property type="match status" value="1"/>
</dbReference>
<comment type="subcellular location">
    <subcellularLocation>
        <location evidence="1">Cell envelope</location>
    </subcellularLocation>
    <subcellularLocation>
        <location evidence="2">Secreted</location>
    </subcellularLocation>
</comment>
<dbReference type="Gramene" id="TKW05195">
    <property type="protein sequence ID" value="TKW05195"/>
    <property type="gene ID" value="SEVIR_7G159600v2"/>
</dbReference>
<feature type="domain" description="DUF642" evidence="7">
    <location>
        <begin position="199"/>
        <end position="364"/>
    </location>
</feature>
<proteinExistence type="predicted"/>
<dbReference type="PANTHER" id="PTHR31265">
    <property type="entry name" value="OS02G0527500 PROTEIN-RELATED"/>
    <property type="match status" value="1"/>
</dbReference>
<feature type="domain" description="DUF642" evidence="7">
    <location>
        <begin position="30"/>
        <end position="187"/>
    </location>
</feature>
<keyword evidence="9" id="KW-1185">Reference proteome</keyword>
<dbReference type="GO" id="GO:0005576">
    <property type="term" value="C:extracellular region"/>
    <property type="evidence" value="ECO:0007669"/>
    <property type="project" value="UniProtKB-SubCell"/>
</dbReference>
<evidence type="ECO:0000256" key="3">
    <source>
        <dbReference type="ARBA" id="ARBA00022525"/>
    </source>
</evidence>
<dbReference type="EMBL" id="CM016558">
    <property type="protein sequence ID" value="TKW05195.1"/>
    <property type="molecule type" value="Genomic_DNA"/>
</dbReference>
<evidence type="ECO:0000313" key="8">
    <source>
        <dbReference type="EMBL" id="TKW05195.1"/>
    </source>
</evidence>
<dbReference type="Pfam" id="PF04862">
    <property type="entry name" value="DUF642"/>
    <property type="match status" value="2"/>
</dbReference>
<dbReference type="Gene3D" id="2.60.120.260">
    <property type="entry name" value="Galactose-binding domain-like"/>
    <property type="match status" value="1"/>
</dbReference>
<evidence type="ECO:0000256" key="2">
    <source>
        <dbReference type="ARBA" id="ARBA00004613"/>
    </source>
</evidence>
<evidence type="ECO:0000256" key="4">
    <source>
        <dbReference type="ARBA" id="ARBA00022729"/>
    </source>
</evidence>
<organism evidence="8 9">
    <name type="scientific">Setaria viridis</name>
    <name type="common">Green bristlegrass</name>
    <name type="synonym">Setaria italica subsp. viridis</name>
    <dbReference type="NCBI Taxonomy" id="4556"/>
    <lineage>
        <taxon>Eukaryota</taxon>
        <taxon>Viridiplantae</taxon>
        <taxon>Streptophyta</taxon>
        <taxon>Embryophyta</taxon>
        <taxon>Tracheophyta</taxon>
        <taxon>Spermatophyta</taxon>
        <taxon>Magnoliopsida</taxon>
        <taxon>Liliopsida</taxon>
        <taxon>Poales</taxon>
        <taxon>Poaceae</taxon>
        <taxon>PACMAD clade</taxon>
        <taxon>Panicoideae</taxon>
        <taxon>Panicodae</taxon>
        <taxon>Paniceae</taxon>
        <taxon>Cenchrinae</taxon>
        <taxon>Setaria</taxon>
    </lineage>
</organism>
<keyword evidence="4 6" id="KW-0732">Signal</keyword>
<evidence type="ECO:0000313" key="9">
    <source>
        <dbReference type="Proteomes" id="UP000298652"/>
    </source>
</evidence>
<evidence type="ECO:0000259" key="7">
    <source>
        <dbReference type="Pfam" id="PF04862"/>
    </source>
</evidence>
<evidence type="ECO:0000256" key="5">
    <source>
        <dbReference type="ARBA" id="ARBA00023180"/>
    </source>
</evidence>
<gene>
    <name evidence="8" type="ORF">SEVIR_7G159600v2</name>
</gene>
<protein>
    <recommendedName>
        <fullName evidence="7">DUF642 domain-containing protein</fullName>
    </recommendedName>
</protein>
<feature type="chain" id="PRO_5020748309" description="DUF642 domain-containing protein" evidence="6">
    <location>
        <begin position="26"/>
        <end position="377"/>
    </location>
</feature>
<feature type="signal peptide" evidence="6">
    <location>
        <begin position="1"/>
        <end position="25"/>
    </location>
</feature>
<dbReference type="Proteomes" id="UP000298652">
    <property type="component" value="Chromosome 7"/>
</dbReference>
<keyword evidence="3" id="KW-0964">Secreted</keyword>